<evidence type="ECO:0000256" key="2">
    <source>
        <dbReference type="ARBA" id="ARBA00022516"/>
    </source>
</evidence>
<evidence type="ECO:0000259" key="9">
    <source>
        <dbReference type="Pfam" id="PF16561"/>
    </source>
</evidence>
<keyword evidence="4" id="KW-0276">Fatty acid metabolism</keyword>
<dbReference type="GO" id="GO:0031588">
    <property type="term" value="C:nucleotide-activated protein kinase complex"/>
    <property type="evidence" value="ECO:0007669"/>
    <property type="project" value="TreeGrafter"/>
</dbReference>
<dbReference type="SUPFAM" id="SSF81296">
    <property type="entry name" value="E set domains"/>
    <property type="match status" value="1"/>
</dbReference>
<dbReference type="InterPro" id="IPR032640">
    <property type="entry name" value="AMPK1_CBM"/>
</dbReference>
<feature type="compositionally biased region" description="Basic and acidic residues" evidence="8">
    <location>
        <begin position="185"/>
        <end position="195"/>
    </location>
</feature>
<dbReference type="PANTHER" id="PTHR10343">
    <property type="entry name" value="5'-AMP-ACTIVATED PROTEIN KINASE , BETA SUBUNIT"/>
    <property type="match status" value="1"/>
</dbReference>
<dbReference type="GO" id="GO:0006631">
    <property type="term" value="P:fatty acid metabolic process"/>
    <property type="evidence" value="ECO:0007669"/>
    <property type="project" value="UniProtKB-KW"/>
</dbReference>
<evidence type="ECO:0000256" key="6">
    <source>
        <dbReference type="ARBA" id="ARBA00025180"/>
    </source>
</evidence>
<keyword evidence="3" id="KW-0597">Phosphoprotein</keyword>
<dbReference type="GO" id="GO:0005737">
    <property type="term" value="C:cytoplasm"/>
    <property type="evidence" value="ECO:0007669"/>
    <property type="project" value="TreeGrafter"/>
</dbReference>
<sequence>MGNNQGGHKRERTGDSQQRQRAWSGSGGSVPPLGEDGCPVQVKIAKSHYQPTASTPSMQFTDTQEYPVVFKWHGGSQTKAVYISGTWDTWKRKIPLAKSTEDFSTIINLCEGRHEYKFLVDGKWMVDDNNAKTDNRMGTTNNVIAIDKADFEVFDALDRDLASSNAGEAMRKMSGGGPAPPSHDTPNDRELEKLK</sequence>
<name>A0A914UX80_9BILA</name>
<keyword evidence="5" id="KW-0443">Lipid metabolism</keyword>
<dbReference type="InterPro" id="IPR050827">
    <property type="entry name" value="CRP1_MDG1_kinase"/>
</dbReference>
<dbReference type="GO" id="GO:0005634">
    <property type="term" value="C:nucleus"/>
    <property type="evidence" value="ECO:0007669"/>
    <property type="project" value="TreeGrafter"/>
</dbReference>
<evidence type="ECO:0000256" key="3">
    <source>
        <dbReference type="ARBA" id="ARBA00022553"/>
    </source>
</evidence>
<evidence type="ECO:0000313" key="10">
    <source>
        <dbReference type="Proteomes" id="UP000887566"/>
    </source>
</evidence>
<feature type="region of interest" description="Disordered" evidence="8">
    <location>
        <begin position="1"/>
        <end position="37"/>
    </location>
</feature>
<feature type="region of interest" description="Disordered" evidence="8">
    <location>
        <begin position="165"/>
        <end position="195"/>
    </location>
</feature>
<dbReference type="Pfam" id="PF16561">
    <property type="entry name" value="AMPK1_CBM"/>
    <property type="match status" value="1"/>
</dbReference>
<dbReference type="Gene3D" id="2.60.40.10">
    <property type="entry name" value="Immunoglobulins"/>
    <property type="match status" value="1"/>
</dbReference>
<proteinExistence type="inferred from homology"/>
<comment type="function">
    <text evidence="6">Non-catalytic subunit of AMP-activated protein kinase (AMPK), an energy sensor protein kinase that plays a key role in regulating cellular energy metabolism. In response to reduction of intracellular ATP levels, AMPK activates energy-producing pathways and inhibits energy-consuming processes: inhibits protein, carbohydrate and lipid biosynthesis, as well as cell growth and proliferation. AMPK acts via direct phosphorylation of metabolic enzymes, and by longer-term effects via phosphorylation of transcription regulators. Also acts as a regulator of cellular polarity by remodeling the actin cytoskeleton; probably by indirectly activating myosin. Beta non-catalytic subunit acts as a scaffold on which the AMPK complex assembles, via its C-terminus that bridges alpha (PRKAA1 or PRKAA2) and gamma subunits (PRKAG1, PRKAG2 or PRKAG3).</text>
</comment>
<evidence type="ECO:0000256" key="5">
    <source>
        <dbReference type="ARBA" id="ARBA00023098"/>
    </source>
</evidence>
<dbReference type="InterPro" id="IPR013783">
    <property type="entry name" value="Ig-like_fold"/>
</dbReference>
<organism evidence="10 11">
    <name type="scientific">Plectus sambesii</name>
    <dbReference type="NCBI Taxonomy" id="2011161"/>
    <lineage>
        <taxon>Eukaryota</taxon>
        <taxon>Metazoa</taxon>
        <taxon>Ecdysozoa</taxon>
        <taxon>Nematoda</taxon>
        <taxon>Chromadorea</taxon>
        <taxon>Plectida</taxon>
        <taxon>Plectina</taxon>
        <taxon>Plectoidea</taxon>
        <taxon>Plectidae</taxon>
        <taxon>Plectus</taxon>
    </lineage>
</organism>
<feature type="domain" description="AMP-activated protein kinase glycogen-binding" evidence="9">
    <location>
        <begin position="66"/>
        <end position="151"/>
    </location>
</feature>
<keyword evidence="10" id="KW-1185">Reference proteome</keyword>
<reference evidence="11" key="1">
    <citation type="submission" date="2022-11" db="UniProtKB">
        <authorList>
            <consortium name="WormBaseParasite"/>
        </authorList>
    </citation>
    <scope>IDENTIFICATION</scope>
</reference>
<dbReference type="AlphaFoldDB" id="A0A914UX80"/>
<accession>A0A914UX80</accession>
<dbReference type="Proteomes" id="UP000887566">
    <property type="component" value="Unplaced"/>
</dbReference>
<evidence type="ECO:0000256" key="8">
    <source>
        <dbReference type="SAM" id="MobiDB-lite"/>
    </source>
</evidence>
<dbReference type="PANTHER" id="PTHR10343:SF84">
    <property type="entry name" value="5'-AMP-ACTIVATED PROTEIN KINASE SUBUNIT BETA-1"/>
    <property type="match status" value="1"/>
</dbReference>
<evidence type="ECO:0000256" key="1">
    <source>
        <dbReference type="ARBA" id="ARBA00010926"/>
    </source>
</evidence>
<dbReference type="CDD" id="cd02859">
    <property type="entry name" value="E_set_AMPKbeta_like_N"/>
    <property type="match status" value="1"/>
</dbReference>
<keyword evidence="2" id="KW-0444">Lipid biosynthesis</keyword>
<dbReference type="InterPro" id="IPR014756">
    <property type="entry name" value="Ig_E-set"/>
</dbReference>
<comment type="similarity">
    <text evidence="1">Belongs to the 5'-AMP-activated protein kinase beta subunit family.</text>
</comment>
<evidence type="ECO:0000256" key="4">
    <source>
        <dbReference type="ARBA" id="ARBA00022832"/>
    </source>
</evidence>
<protein>
    <recommendedName>
        <fullName evidence="7">5'-AMP-activated protein kinase subunit beta-1</fullName>
    </recommendedName>
</protein>
<evidence type="ECO:0000256" key="7">
    <source>
        <dbReference type="ARBA" id="ARBA00040010"/>
    </source>
</evidence>
<dbReference type="GO" id="GO:0007165">
    <property type="term" value="P:signal transduction"/>
    <property type="evidence" value="ECO:0007669"/>
    <property type="project" value="TreeGrafter"/>
</dbReference>
<evidence type="ECO:0000313" key="11">
    <source>
        <dbReference type="WBParaSite" id="PSAMB.scaffold13335size2322.g35427.t1"/>
    </source>
</evidence>
<dbReference type="WBParaSite" id="PSAMB.scaffold13335size2322.g35427.t1">
    <property type="protein sequence ID" value="PSAMB.scaffold13335size2322.g35427.t1"/>
    <property type="gene ID" value="PSAMB.scaffold13335size2322.g35427"/>
</dbReference>
<dbReference type="FunFam" id="2.60.40.10:FF:000139">
    <property type="entry name" value="Protein kinase AMP-activated non-catalytic subunit beta 1"/>
    <property type="match status" value="1"/>
</dbReference>
<dbReference type="GO" id="GO:0019901">
    <property type="term" value="F:protein kinase binding"/>
    <property type="evidence" value="ECO:0007669"/>
    <property type="project" value="TreeGrafter"/>
</dbReference>